<dbReference type="Proteomes" id="UP000293562">
    <property type="component" value="Unassembled WGS sequence"/>
</dbReference>
<feature type="domain" description="Peptidase M16 N-terminal" evidence="10">
    <location>
        <begin position="54"/>
        <end position="175"/>
    </location>
</feature>
<keyword evidence="9" id="KW-0732">Signal</keyword>
<dbReference type="PANTHER" id="PTHR43690">
    <property type="entry name" value="NARDILYSIN"/>
    <property type="match status" value="1"/>
</dbReference>
<dbReference type="RefSeq" id="WP_130307336.1">
    <property type="nucleotide sequence ID" value="NZ_SHKN01000001.1"/>
</dbReference>
<evidence type="ECO:0000313" key="12">
    <source>
        <dbReference type="EMBL" id="RZT97301.1"/>
    </source>
</evidence>
<evidence type="ECO:0000256" key="6">
    <source>
        <dbReference type="ARBA" id="ARBA00022833"/>
    </source>
</evidence>
<feature type="signal peptide" evidence="9">
    <location>
        <begin position="1"/>
        <end position="28"/>
    </location>
</feature>
<keyword evidence="4" id="KW-0479">Metal-binding</keyword>
<keyword evidence="7" id="KW-0482">Metalloprotease</keyword>
<proteinExistence type="inferred from homology"/>
<feature type="domain" description="Peptidase M16 C-terminal" evidence="11">
    <location>
        <begin position="701"/>
        <end position="871"/>
    </location>
</feature>
<dbReference type="Gene3D" id="3.30.830.10">
    <property type="entry name" value="Metalloenzyme, LuxS/M16 peptidase-like"/>
    <property type="match status" value="4"/>
</dbReference>
<evidence type="ECO:0000256" key="3">
    <source>
        <dbReference type="ARBA" id="ARBA00022670"/>
    </source>
</evidence>
<keyword evidence="3 12" id="KW-0645">Protease</keyword>
<dbReference type="InterPro" id="IPR011765">
    <property type="entry name" value="Pept_M16_N"/>
</dbReference>
<dbReference type="InterPro" id="IPR011249">
    <property type="entry name" value="Metalloenz_LuxS/M16"/>
</dbReference>
<evidence type="ECO:0000313" key="13">
    <source>
        <dbReference type="Proteomes" id="UP000293562"/>
    </source>
</evidence>
<dbReference type="PROSITE" id="PS00143">
    <property type="entry name" value="INSULINASE"/>
    <property type="match status" value="1"/>
</dbReference>
<comment type="similarity">
    <text evidence="2 8">Belongs to the peptidase M16 family.</text>
</comment>
<dbReference type="InterPro" id="IPR001431">
    <property type="entry name" value="Pept_M16_Zn_BS"/>
</dbReference>
<reference evidence="12 13" key="1">
    <citation type="submission" date="2019-02" db="EMBL/GenBank/DDBJ databases">
        <title>Genomic Encyclopedia of Type Strains, Phase IV (KMG-IV): sequencing the most valuable type-strain genomes for metagenomic binning, comparative biology and taxonomic classification.</title>
        <authorList>
            <person name="Goeker M."/>
        </authorList>
    </citation>
    <scope>NUCLEOTIDE SEQUENCE [LARGE SCALE GENOMIC DNA]</scope>
    <source>
        <strain evidence="12 13">DSM 28825</strain>
    </source>
</reference>
<accession>A0A4Q7VLY4</accession>
<dbReference type="EMBL" id="SHKN01000001">
    <property type="protein sequence ID" value="RZT97301.1"/>
    <property type="molecule type" value="Genomic_DNA"/>
</dbReference>
<comment type="caution">
    <text evidence="12">The sequence shown here is derived from an EMBL/GenBank/DDBJ whole genome shotgun (WGS) entry which is preliminary data.</text>
</comment>
<evidence type="ECO:0000259" key="11">
    <source>
        <dbReference type="Pfam" id="PF05193"/>
    </source>
</evidence>
<evidence type="ECO:0000256" key="9">
    <source>
        <dbReference type="SAM" id="SignalP"/>
    </source>
</evidence>
<dbReference type="Pfam" id="PF00675">
    <property type="entry name" value="Peptidase_M16"/>
    <property type="match status" value="1"/>
</dbReference>
<dbReference type="OrthoDB" id="9811314at2"/>
<dbReference type="InterPro" id="IPR050626">
    <property type="entry name" value="Peptidase_M16"/>
</dbReference>
<organism evidence="12 13">
    <name type="scientific">Ancylomarina subtilis</name>
    <dbReference type="NCBI Taxonomy" id="1639035"/>
    <lineage>
        <taxon>Bacteria</taxon>
        <taxon>Pseudomonadati</taxon>
        <taxon>Bacteroidota</taxon>
        <taxon>Bacteroidia</taxon>
        <taxon>Marinilabiliales</taxon>
        <taxon>Marinifilaceae</taxon>
        <taxon>Ancylomarina</taxon>
    </lineage>
</organism>
<dbReference type="PANTHER" id="PTHR43690:SF34">
    <property type="entry name" value="ZINC PROTEASE PQQL-LIKE"/>
    <property type="match status" value="1"/>
</dbReference>
<evidence type="ECO:0000259" key="10">
    <source>
        <dbReference type="Pfam" id="PF00675"/>
    </source>
</evidence>
<evidence type="ECO:0000256" key="2">
    <source>
        <dbReference type="ARBA" id="ARBA00007261"/>
    </source>
</evidence>
<feature type="chain" id="PRO_5020325261" evidence="9">
    <location>
        <begin position="29"/>
        <end position="943"/>
    </location>
</feature>
<evidence type="ECO:0000256" key="8">
    <source>
        <dbReference type="RuleBase" id="RU004447"/>
    </source>
</evidence>
<evidence type="ECO:0000256" key="7">
    <source>
        <dbReference type="ARBA" id="ARBA00023049"/>
    </source>
</evidence>
<dbReference type="GO" id="GO:0004222">
    <property type="term" value="F:metalloendopeptidase activity"/>
    <property type="evidence" value="ECO:0007669"/>
    <property type="project" value="InterPro"/>
</dbReference>
<keyword evidence="13" id="KW-1185">Reference proteome</keyword>
<dbReference type="GO" id="GO:0046872">
    <property type="term" value="F:metal ion binding"/>
    <property type="evidence" value="ECO:0007669"/>
    <property type="project" value="UniProtKB-KW"/>
</dbReference>
<evidence type="ECO:0000256" key="1">
    <source>
        <dbReference type="ARBA" id="ARBA00001947"/>
    </source>
</evidence>
<name>A0A4Q7VLY4_9BACT</name>
<keyword evidence="6" id="KW-0862">Zinc</keyword>
<evidence type="ECO:0000256" key="4">
    <source>
        <dbReference type="ARBA" id="ARBA00022723"/>
    </source>
</evidence>
<dbReference type="Pfam" id="PF05193">
    <property type="entry name" value="Peptidase_M16_C"/>
    <property type="match status" value="2"/>
</dbReference>
<protein>
    <submittedName>
        <fullName evidence="12">Zinc protease</fullName>
    </submittedName>
</protein>
<keyword evidence="5" id="KW-0378">Hydrolase</keyword>
<sequence length="943" mass="107648">MKLIRRICLGSALMLSSTSMLLAQKAPALDGNVPMDPKVRTGKLANGLSYYVRHNEEPKDRASFYIVQNVGAILENDNQNGLAHFLEHMAFNGTKNFPGKGVLNYLEKYGVAFGRNINAYTSTDETVYNLSDVPTSNENVLDSALLVLHDWSNYLSLDGKEIDNERGVIHEEWRTRRSGNNRVRLEKNKLIYKGSKYAERDVIGDLNVIDNFDHKVIRDFYHDWYRTDLQAIVVVGDFDAEKIEAKIKKMFAHIPAVENPKTRKYFEVPTNKEPIVGIITDPEASRINFDIIYKHQATPLAEKNMAYYRGLLISDLHSSILRNRFNELLQKGNAPFINGFAAYYNREVRMDVYHNSITLKEDNILGGIESMLSETEKANRFGVVATELERAKKAMLSRMEKQYKERNKQNNDRLAGEYQRNFLSNEPAPGIEFEFEAMKKLLPGITAEEVNAIAKTWITDDNVVITLTAPEKEGLKLPSKEELLAVVTKVKQKKLKPYVDEVITEPLIAELPKAGKIVKESNLDVYGAKEWTLSNGAKVIVKTTDFMENQILFQAFSEGGQSLYDIKDLPSAGLTAGFAPSFGIGNFDQTSLKKLLTGKEVRVSPYIGELTEGLSGNSSIQDFETLLQLAHMYFENPRFDEEAFNALKGRYRAFVANMGADVNKVFRDSVSLTSTDHNARTILFDTKMIDQLDFETMKRVYKDRIADASDFTFIFVGNIDAEKAKPMIETYLGSIKDIDRKETWKDTGVNFPKKDTYNHFSREMKTPKTTIHIDFHGDIKYTKENSIMMDMVTKLLSKRYIDVIREKEGGSYGVGVWASVDKFPRQEYKLSIQFDTDPAKADKLKGIVYSEIQDLFTKGVKLDDLNEAKKNFIKERQENLRKNTYWVNAINKHYTYNDLMMKPEVFEKMINSISKEKVEKFAKKYLAKPTKTEVVMSPKNKEI</sequence>
<dbReference type="SUPFAM" id="SSF63411">
    <property type="entry name" value="LuxS/MPP-like metallohydrolase"/>
    <property type="match status" value="4"/>
</dbReference>
<comment type="cofactor">
    <cofactor evidence="1">
        <name>Zn(2+)</name>
        <dbReference type="ChEBI" id="CHEBI:29105"/>
    </cofactor>
</comment>
<feature type="domain" description="Peptidase M16 C-terminal" evidence="11">
    <location>
        <begin position="212"/>
        <end position="395"/>
    </location>
</feature>
<dbReference type="AlphaFoldDB" id="A0A4Q7VLY4"/>
<evidence type="ECO:0000256" key="5">
    <source>
        <dbReference type="ARBA" id="ARBA00022801"/>
    </source>
</evidence>
<dbReference type="InterPro" id="IPR007863">
    <property type="entry name" value="Peptidase_M16_C"/>
</dbReference>
<dbReference type="GO" id="GO:0006508">
    <property type="term" value="P:proteolysis"/>
    <property type="evidence" value="ECO:0007669"/>
    <property type="project" value="UniProtKB-KW"/>
</dbReference>
<gene>
    <name evidence="12" type="ORF">EV201_1965</name>
</gene>